<dbReference type="InterPro" id="IPR011335">
    <property type="entry name" value="Restrct_endonuc-II-like"/>
</dbReference>
<organism evidence="2 3">
    <name type="scientific">Thauera phenylacetica B4P</name>
    <dbReference type="NCBI Taxonomy" id="1234382"/>
    <lineage>
        <taxon>Bacteria</taxon>
        <taxon>Pseudomonadati</taxon>
        <taxon>Pseudomonadota</taxon>
        <taxon>Betaproteobacteria</taxon>
        <taxon>Rhodocyclales</taxon>
        <taxon>Zoogloeaceae</taxon>
        <taxon>Thauera</taxon>
    </lineage>
</organism>
<dbReference type="Gene3D" id="3.90.1570.10">
    <property type="entry name" value="tt1808, chain A"/>
    <property type="match status" value="1"/>
</dbReference>
<reference evidence="2 3" key="1">
    <citation type="submission" date="2012-09" db="EMBL/GenBank/DDBJ databases">
        <title>Draft Genome Sequences of 6 Strains from Genus Thauera.</title>
        <authorList>
            <person name="Liu B."/>
            <person name="Shapleigh J.P."/>
            <person name="Frostegard A.H."/>
        </authorList>
    </citation>
    <scope>NUCLEOTIDE SEQUENCE [LARGE SCALE GENOMIC DNA]</scope>
    <source>
        <strain evidence="2 3">B4P</strain>
    </source>
</reference>
<dbReference type="PANTHER" id="PTHR36558:SF1">
    <property type="entry name" value="RESTRICTION ENDONUCLEASE DOMAIN-CONTAINING PROTEIN-RELATED"/>
    <property type="match status" value="1"/>
</dbReference>
<accession>N6YQC9</accession>
<name>N6YQC9_9RHOO</name>
<dbReference type="InterPro" id="IPR012296">
    <property type="entry name" value="Nuclease_put_TT1808"/>
</dbReference>
<protein>
    <recommendedName>
        <fullName evidence="1">Putative restriction endonuclease domain-containing protein</fullName>
    </recommendedName>
</protein>
<dbReference type="CDD" id="cd06260">
    <property type="entry name" value="DUF820-like"/>
    <property type="match status" value="1"/>
</dbReference>
<dbReference type="AlphaFoldDB" id="N6YQC9"/>
<keyword evidence="3" id="KW-1185">Reference proteome</keyword>
<dbReference type="EMBL" id="AMXF01000106">
    <property type="protein sequence ID" value="ENO96466.1"/>
    <property type="molecule type" value="Genomic_DNA"/>
</dbReference>
<feature type="domain" description="Putative restriction endonuclease" evidence="1">
    <location>
        <begin position="28"/>
        <end position="107"/>
    </location>
</feature>
<dbReference type="PANTHER" id="PTHR36558">
    <property type="entry name" value="GLR1098 PROTEIN"/>
    <property type="match status" value="1"/>
</dbReference>
<sequence length="130" mass="14703">MPPRRPMVFMGCDSWRMGSAQDATGGRARRSRAELAIEHPRLVVEVLSGSTAACDRSIEFVAYRKLADLRECLLVDVDQRRLELHRREAGHWILLESEGDGPALRLESVDMTLSPAEAFEDLNEEARPER</sequence>
<dbReference type="InterPro" id="IPR008538">
    <property type="entry name" value="Uma2"/>
</dbReference>
<gene>
    <name evidence="2" type="ORF">C667_13875</name>
</gene>
<evidence type="ECO:0000259" key="1">
    <source>
        <dbReference type="Pfam" id="PF05685"/>
    </source>
</evidence>
<comment type="caution">
    <text evidence="2">The sequence shown here is derived from an EMBL/GenBank/DDBJ whole genome shotgun (WGS) entry which is preliminary data.</text>
</comment>
<dbReference type="Proteomes" id="UP000013047">
    <property type="component" value="Unassembled WGS sequence"/>
</dbReference>
<evidence type="ECO:0000313" key="3">
    <source>
        <dbReference type="Proteomes" id="UP000013047"/>
    </source>
</evidence>
<proteinExistence type="predicted"/>
<dbReference type="Pfam" id="PF05685">
    <property type="entry name" value="Uma2"/>
    <property type="match status" value="1"/>
</dbReference>
<dbReference type="SUPFAM" id="SSF52980">
    <property type="entry name" value="Restriction endonuclease-like"/>
    <property type="match status" value="1"/>
</dbReference>
<evidence type="ECO:0000313" key="2">
    <source>
        <dbReference type="EMBL" id="ENO96466.1"/>
    </source>
</evidence>